<dbReference type="SUPFAM" id="SSF51445">
    <property type="entry name" value="(Trans)glycosidases"/>
    <property type="match status" value="1"/>
</dbReference>
<organism evidence="5 6">
    <name type="scientific">Carnegiea gigantea</name>
    <dbReference type="NCBI Taxonomy" id="171969"/>
    <lineage>
        <taxon>Eukaryota</taxon>
        <taxon>Viridiplantae</taxon>
        <taxon>Streptophyta</taxon>
        <taxon>Embryophyta</taxon>
        <taxon>Tracheophyta</taxon>
        <taxon>Spermatophyta</taxon>
        <taxon>Magnoliopsida</taxon>
        <taxon>eudicotyledons</taxon>
        <taxon>Gunneridae</taxon>
        <taxon>Pentapetalae</taxon>
        <taxon>Caryophyllales</taxon>
        <taxon>Cactineae</taxon>
        <taxon>Cactaceae</taxon>
        <taxon>Cactoideae</taxon>
        <taxon>Echinocereeae</taxon>
        <taxon>Carnegiea</taxon>
    </lineage>
</organism>
<keyword evidence="3 4" id="KW-0624">Polysaccharide degradation</keyword>
<dbReference type="InterPro" id="IPR017853">
    <property type="entry name" value="GH"/>
</dbReference>
<dbReference type="PRINTS" id="PR00750">
    <property type="entry name" value="BETAAMYLASE"/>
</dbReference>
<evidence type="ECO:0000256" key="2">
    <source>
        <dbReference type="ARBA" id="ARBA00023277"/>
    </source>
</evidence>
<keyword evidence="2 4" id="KW-0119">Carbohydrate metabolism</keyword>
<evidence type="ECO:0000313" key="6">
    <source>
        <dbReference type="Proteomes" id="UP001153076"/>
    </source>
</evidence>
<reference evidence="5" key="1">
    <citation type="submission" date="2022-04" db="EMBL/GenBank/DDBJ databases">
        <title>Carnegiea gigantea Genome sequencing and assembly v2.</title>
        <authorList>
            <person name="Copetti D."/>
            <person name="Sanderson M.J."/>
            <person name="Burquez A."/>
            <person name="Wojciechowski M.F."/>
        </authorList>
    </citation>
    <scope>NUCLEOTIDE SEQUENCE</scope>
    <source>
        <strain evidence="5">SGP5-SGP5p</strain>
        <tissue evidence="5">Aerial part</tissue>
    </source>
</reference>
<dbReference type="GO" id="GO:0016161">
    <property type="term" value="F:beta-amylase activity"/>
    <property type="evidence" value="ECO:0007669"/>
    <property type="project" value="UniProtKB-EC"/>
</dbReference>
<comment type="catalytic activity">
    <reaction evidence="4">
        <text>Hydrolysis of (1-&gt;4)-alpha-D-glucosidic linkages in polysaccharides so as to remove successive maltose units from the non-reducing ends of the chains.</text>
        <dbReference type="EC" id="3.2.1.2"/>
    </reaction>
</comment>
<evidence type="ECO:0000256" key="4">
    <source>
        <dbReference type="RuleBase" id="RU000509"/>
    </source>
</evidence>
<dbReference type="EC" id="3.2.1.2" evidence="4"/>
<dbReference type="OrthoDB" id="1660156at2759"/>
<keyword evidence="4" id="KW-0378">Hydrolase</keyword>
<protein>
    <recommendedName>
        <fullName evidence="4">Beta-amylase</fullName>
        <ecNumber evidence="4">3.2.1.2</ecNumber>
    </recommendedName>
</protein>
<dbReference type="Pfam" id="PF01373">
    <property type="entry name" value="Glyco_hydro_14"/>
    <property type="match status" value="1"/>
</dbReference>
<proteinExistence type="inferred from homology"/>
<dbReference type="AlphaFoldDB" id="A0A9Q1JR86"/>
<dbReference type="Proteomes" id="UP001153076">
    <property type="component" value="Unassembled WGS sequence"/>
</dbReference>
<accession>A0A9Q1JR86</accession>
<dbReference type="Gene3D" id="3.20.20.80">
    <property type="entry name" value="Glycosidases"/>
    <property type="match status" value="1"/>
</dbReference>
<comment type="similarity">
    <text evidence="1 4">Belongs to the glycosyl hydrolase 14 family.</text>
</comment>
<dbReference type="EMBL" id="JAKOGI010000883">
    <property type="protein sequence ID" value="KAJ8429574.1"/>
    <property type="molecule type" value="Genomic_DNA"/>
</dbReference>
<sequence>MLIICCINSGKVCNDTALISNFQADDTRLFVGLPLDVVSEDNEVVNEKAIISGLKALRLLGVEGVELPIWWGIVEKEAVGKYNWSSYLSIVELVQKMGLQVQVSLCFHASQQPKIPLPDWVSLIGESDPNIFFADRIGQRYKDCLSLSVDDLPVLEGKSPMEVYKGFFESFKSSFASFMGSTITDVVIGLGPDGELRYPSCHLAANPEDPIGVGEFQCYDKYMLEQLKQYGESNGNPLWGLGGPHDVPTYDQPPSVDTFFKDQGGSWETPYGVFFLSWYSSQLISHGDRILSLAASVLRDSSVNIAGKLPLVHTWFKTRSHPSELTAGFYNTATSDGYDEVVKMFAKNACRIVLPGMDLLDDYQRDRASPQRLIAQIKETCGKHRVHVSGQNTLVSETSDGFEEMRKNLSKENEVVDSFTYQRMGTNFFAPEHFRFFIAFVQKINQLDANAYDKAEDMGRVEAMHLGMKMG</sequence>
<dbReference type="PANTHER" id="PTHR31352">
    <property type="entry name" value="BETA-AMYLASE 1, CHLOROPLASTIC"/>
    <property type="match status" value="1"/>
</dbReference>
<keyword evidence="6" id="KW-1185">Reference proteome</keyword>
<name>A0A9Q1JR86_9CARY</name>
<gene>
    <name evidence="5" type="ORF">Cgig2_023780</name>
</gene>
<keyword evidence="4" id="KW-0326">Glycosidase</keyword>
<comment type="caution">
    <text evidence="5">The sequence shown here is derived from an EMBL/GenBank/DDBJ whole genome shotgun (WGS) entry which is preliminary data.</text>
</comment>
<evidence type="ECO:0000256" key="3">
    <source>
        <dbReference type="ARBA" id="ARBA00023326"/>
    </source>
</evidence>
<evidence type="ECO:0000256" key="1">
    <source>
        <dbReference type="ARBA" id="ARBA00005652"/>
    </source>
</evidence>
<dbReference type="GO" id="GO:0000272">
    <property type="term" value="P:polysaccharide catabolic process"/>
    <property type="evidence" value="ECO:0007669"/>
    <property type="project" value="UniProtKB-KW"/>
</dbReference>
<evidence type="ECO:0000313" key="5">
    <source>
        <dbReference type="EMBL" id="KAJ8429574.1"/>
    </source>
</evidence>
<dbReference type="InterPro" id="IPR001554">
    <property type="entry name" value="Glyco_hydro_14"/>
</dbReference>
<dbReference type="PANTHER" id="PTHR31352:SF3">
    <property type="entry name" value="INACTIVE BETA-AMYLASE 9"/>
    <property type="match status" value="1"/>
</dbReference>